<protein>
    <submittedName>
        <fullName evidence="1">Uncharacterized protein</fullName>
    </submittedName>
</protein>
<organism evidence="1">
    <name type="scientific">Amphimedon queenslandica</name>
    <name type="common">Sponge</name>
    <dbReference type="NCBI Taxonomy" id="400682"/>
    <lineage>
        <taxon>Eukaryota</taxon>
        <taxon>Metazoa</taxon>
        <taxon>Porifera</taxon>
        <taxon>Demospongiae</taxon>
        <taxon>Heteroscleromorpha</taxon>
        <taxon>Haplosclerida</taxon>
        <taxon>Niphatidae</taxon>
        <taxon>Amphimedon</taxon>
    </lineage>
</organism>
<accession>A0A1X7UAA2</accession>
<reference evidence="1" key="1">
    <citation type="submission" date="2017-05" db="UniProtKB">
        <authorList>
            <consortium name="EnsemblMetazoa"/>
        </authorList>
    </citation>
    <scope>IDENTIFICATION</scope>
</reference>
<sequence length="103" mass="11544">MNVQVGLWMCHHNQLWHVNAAKLSGGNSRHAPMVMPPTMGWKPIKEAAQLESRLRVCAPHCKKGPSKQLPLPGAQIETKDGYKKTTQIWGLNDGNQHRNTREA</sequence>
<dbReference type="EnsemblMetazoa" id="Aqu2.1.24588_001">
    <property type="protein sequence ID" value="Aqu2.1.24588_001"/>
    <property type="gene ID" value="Aqu2.1.24588"/>
</dbReference>
<dbReference type="InParanoid" id="A0A1X7UAA2"/>
<evidence type="ECO:0000313" key="1">
    <source>
        <dbReference type="EnsemblMetazoa" id="Aqu2.1.24588_001"/>
    </source>
</evidence>
<proteinExistence type="predicted"/>
<dbReference type="AlphaFoldDB" id="A0A1X7UAA2"/>
<name>A0A1X7UAA2_AMPQE</name>